<organism evidence="1">
    <name type="scientific">marine sediment metagenome</name>
    <dbReference type="NCBI Taxonomy" id="412755"/>
    <lineage>
        <taxon>unclassified sequences</taxon>
        <taxon>metagenomes</taxon>
        <taxon>ecological metagenomes</taxon>
    </lineage>
</organism>
<evidence type="ECO:0000313" key="1">
    <source>
        <dbReference type="EMBL" id="GAI52098.1"/>
    </source>
</evidence>
<comment type="caution">
    <text evidence="1">The sequence shown here is derived from an EMBL/GenBank/DDBJ whole genome shotgun (WGS) entry which is preliminary data.</text>
</comment>
<gene>
    <name evidence="1" type="ORF">S06H3_64308</name>
</gene>
<dbReference type="EMBL" id="BARV01042915">
    <property type="protein sequence ID" value="GAI52098.1"/>
    <property type="molecule type" value="Genomic_DNA"/>
</dbReference>
<protein>
    <submittedName>
        <fullName evidence="1">Uncharacterized protein</fullName>
    </submittedName>
</protein>
<feature type="non-terminal residue" evidence="1">
    <location>
        <position position="67"/>
    </location>
</feature>
<sequence>MKRHKKSKGSISATQIKTFPCDPKYLLAIRQIIYRMWRARKLSVKQGELVALAVDEALSAIIRHAHG</sequence>
<dbReference type="AlphaFoldDB" id="X1P8C4"/>
<proteinExistence type="predicted"/>
<name>X1P8C4_9ZZZZ</name>
<reference evidence="1" key="1">
    <citation type="journal article" date="2014" name="Front. Microbiol.">
        <title>High frequency of phylogenetically diverse reductive dehalogenase-homologous genes in deep subseafloor sedimentary metagenomes.</title>
        <authorList>
            <person name="Kawai M."/>
            <person name="Futagami T."/>
            <person name="Toyoda A."/>
            <person name="Takaki Y."/>
            <person name="Nishi S."/>
            <person name="Hori S."/>
            <person name="Arai W."/>
            <person name="Tsubouchi T."/>
            <person name="Morono Y."/>
            <person name="Uchiyama I."/>
            <person name="Ito T."/>
            <person name="Fujiyama A."/>
            <person name="Inagaki F."/>
            <person name="Takami H."/>
        </authorList>
    </citation>
    <scope>NUCLEOTIDE SEQUENCE</scope>
    <source>
        <strain evidence="1">Expedition CK06-06</strain>
    </source>
</reference>
<accession>X1P8C4</accession>